<keyword evidence="6" id="KW-1185">Reference proteome</keyword>
<proteinExistence type="predicted"/>
<dbReference type="InterPro" id="IPR054342">
    <property type="entry name" value="TY-Chap_C"/>
</dbReference>
<protein>
    <submittedName>
        <fullName evidence="5">Uncharacterized protein</fullName>
    </submittedName>
</protein>
<evidence type="ECO:0000259" key="3">
    <source>
        <dbReference type="Pfam" id="PF22552"/>
    </source>
</evidence>
<gene>
    <name evidence="5" type="ORF">A3K89_23085</name>
</gene>
<evidence type="ECO:0000313" key="5">
    <source>
        <dbReference type="EMBL" id="OAK53644.1"/>
    </source>
</evidence>
<dbReference type="InterPro" id="IPR054344">
    <property type="entry name" value="TY-Chap_N"/>
</dbReference>
<dbReference type="AlphaFoldDB" id="A0A177YDM7"/>
<dbReference type="Pfam" id="PF22554">
    <property type="entry name" value="Chap-C"/>
    <property type="match status" value="1"/>
</dbReference>
<name>A0A177YDM7_9NOCA</name>
<dbReference type="RefSeq" id="WP_068427195.1">
    <property type="nucleotide sequence ID" value="NZ_LVHI01000017.1"/>
</dbReference>
<dbReference type="Pfam" id="PF22552">
    <property type="entry name" value="TY-Chap3"/>
    <property type="match status" value="1"/>
</dbReference>
<feature type="region of interest" description="Disordered" evidence="1">
    <location>
        <begin position="269"/>
        <end position="288"/>
    </location>
</feature>
<evidence type="ECO:0000259" key="4">
    <source>
        <dbReference type="Pfam" id="PF22554"/>
    </source>
</evidence>
<sequence>MSTFDGLDLDEATGKDWGAFTRRLADRLAHGTAEITLCPAFVPDDRRRPTMTFRRTPSDTIVCTTTALSAPVPPWAHDAESSTNVVEKSAAWADHLAFLAVGEIRTVWGVPHPAFLDGDEDSRGAEAYDPTTAVMTDREDELERVVLSCLRNVTGLDVELSADKSVAIMLGLVTAYVYVAGPTEVRIHAPVVERISGRTRAAELVADLNRRHSRLKFLLVDDRVHVAASVDAQPLVPRHLDAAFHRLAEFVMRVDASFADHLGGVVAYTGPDPRPEPDFTASDDDAHHDGDCDVPPDLLALLELDSAAEGAVDVELVVSVCGQDRTKIAGYEAFCSDQARSWRECALEAEERGDTDAMDEYEAEAVPWDRIVATLRLTLRTAAFFDNA</sequence>
<feature type="domain" description="TY-Chap C-terminal" evidence="4">
    <location>
        <begin position="293"/>
        <end position="381"/>
    </location>
</feature>
<evidence type="ECO:0000259" key="2">
    <source>
        <dbReference type="Pfam" id="PF22551"/>
    </source>
</evidence>
<feature type="domain" description="TY-Chap N-terminal" evidence="3">
    <location>
        <begin position="16"/>
        <end position="116"/>
    </location>
</feature>
<dbReference type="Proteomes" id="UP000077519">
    <property type="component" value="Unassembled WGS sequence"/>
</dbReference>
<evidence type="ECO:0000313" key="6">
    <source>
        <dbReference type="Proteomes" id="UP000077519"/>
    </source>
</evidence>
<feature type="domain" description="TY-Chap central" evidence="2">
    <location>
        <begin position="140"/>
        <end position="268"/>
    </location>
</feature>
<dbReference type="EMBL" id="LVHI01000017">
    <property type="protein sequence ID" value="OAK53644.1"/>
    <property type="molecule type" value="Genomic_DNA"/>
</dbReference>
<accession>A0A177YDM7</accession>
<comment type="caution">
    <text evidence="5">The sequence shown here is derived from an EMBL/GenBank/DDBJ whole genome shotgun (WGS) entry which is preliminary data.</text>
</comment>
<organism evidence="5 6">
    <name type="scientific">Rhodococcoides kyotonense</name>
    <dbReference type="NCBI Taxonomy" id="398843"/>
    <lineage>
        <taxon>Bacteria</taxon>
        <taxon>Bacillati</taxon>
        <taxon>Actinomycetota</taxon>
        <taxon>Actinomycetes</taxon>
        <taxon>Mycobacteriales</taxon>
        <taxon>Nocardiaceae</taxon>
        <taxon>Rhodococcoides</taxon>
    </lineage>
</organism>
<dbReference type="InterPro" id="IPR054343">
    <property type="entry name" value="TY-Chap_M"/>
</dbReference>
<evidence type="ECO:0000256" key="1">
    <source>
        <dbReference type="SAM" id="MobiDB-lite"/>
    </source>
</evidence>
<reference evidence="5 6" key="1">
    <citation type="submission" date="2016-03" db="EMBL/GenBank/DDBJ databases">
        <title>Genome sequence of Rhodococcus kyotonensis KB10.</title>
        <authorList>
            <person name="Jeong H."/>
            <person name="Hong C.E."/>
            <person name="Jo S.H."/>
            <person name="Park J.M."/>
        </authorList>
    </citation>
    <scope>NUCLEOTIDE SEQUENCE [LARGE SCALE GENOMIC DNA]</scope>
    <source>
        <strain evidence="5 6">KB10</strain>
    </source>
</reference>
<dbReference type="Pfam" id="PF22551">
    <property type="entry name" value="TY-Chap1"/>
    <property type="match status" value="1"/>
</dbReference>